<sequence length="164" mass="19467">MSKIKRYLIYFGVMLGWGMLYLVFQAFNSDKEYYYHNSTRPDNYTIRRDGDVIIPATIVDHDIMPGYYVGLQLPAEYLECDGGRNGYKIRIRNEENYFILSTETEEALFYKSRKEFERKLRELGLYNDLALDYTAFKTSWKYLSNGYDRVDWDDCELADSRPNG</sequence>
<gene>
    <name evidence="2" type="ORF">WH95_00210</name>
</gene>
<dbReference type="STRING" id="1549748.WH95_00210"/>
<proteinExistence type="predicted"/>
<keyword evidence="1" id="KW-0472">Membrane</keyword>
<name>A0A0M2RA77_9PROT</name>
<evidence type="ECO:0000313" key="3">
    <source>
        <dbReference type="Proteomes" id="UP000034491"/>
    </source>
</evidence>
<dbReference type="Proteomes" id="UP000034491">
    <property type="component" value="Unassembled WGS sequence"/>
</dbReference>
<dbReference type="EMBL" id="LANI01000001">
    <property type="protein sequence ID" value="KKJ78571.1"/>
    <property type="molecule type" value="Genomic_DNA"/>
</dbReference>
<organism evidence="2 3">
    <name type="scientific">Kiloniella litopenaei</name>
    <dbReference type="NCBI Taxonomy" id="1549748"/>
    <lineage>
        <taxon>Bacteria</taxon>
        <taxon>Pseudomonadati</taxon>
        <taxon>Pseudomonadota</taxon>
        <taxon>Alphaproteobacteria</taxon>
        <taxon>Rhodospirillales</taxon>
        <taxon>Kiloniellaceae</taxon>
        <taxon>Kiloniella</taxon>
    </lineage>
</organism>
<evidence type="ECO:0000313" key="2">
    <source>
        <dbReference type="EMBL" id="KKJ78571.1"/>
    </source>
</evidence>
<reference evidence="2 3" key="1">
    <citation type="submission" date="2015-03" db="EMBL/GenBank/DDBJ databases">
        <title>Genome sequence of Kiloniella sp. P1-1, isolated from the gut microflora of Pacific white shrimp, Penaeus vannamei.</title>
        <authorList>
            <person name="Shao Z."/>
            <person name="Wang L."/>
            <person name="Li X."/>
        </authorList>
    </citation>
    <scope>NUCLEOTIDE SEQUENCE [LARGE SCALE GENOMIC DNA]</scope>
    <source>
        <strain evidence="2 3">P1-1</strain>
    </source>
</reference>
<protein>
    <submittedName>
        <fullName evidence="2">Uncharacterized protein</fullName>
    </submittedName>
</protein>
<dbReference type="AlphaFoldDB" id="A0A0M2RA77"/>
<keyword evidence="3" id="KW-1185">Reference proteome</keyword>
<feature type="transmembrane region" description="Helical" evidence="1">
    <location>
        <begin position="7"/>
        <end position="27"/>
    </location>
</feature>
<keyword evidence="1" id="KW-0812">Transmembrane</keyword>
<dbReference type="RefSeq" id="WP_046501482.1">
    <property type="nucleotide sequence ID" value="NZ_LANI01000001.1"/>
</dbReference>
<keyword evidence="1" id="KW-1133">Transmembrane helix</keyword>
<accession>A0A0M2RA77</accession>
<comment type="caution">
    <text evidence="2">The sequence shown here is derived from an EMBL/GenBank/DDBJ whole genome shotgun (WGS) entry which is preliminary data.</text>
</comment>
<dbReference type="OrthoDB" id="8478517at2"/>
<evidence type="ECO:0000256" key="1">
    <source>
        <dbReference type="SAM" id="Phobius"/>
    </source>
</evidence>